<dbReference type="AlphaFoldDB" id="T0Y684"/>
<gene>
    <name evidence="1" type="ORF">B2A_15248</name>
</gene>
<reference evidence="1" key="1">
    <citation type="submission" date="2013-08" db="EMBL/GenBank/DDBJ databases">
        <authorList>
            <person name="Mendez C."/>
            <person name="Richter M."/>
            <person name="Ferrer M."/>
            <person name="Sanchez J."/>
        </authorList>
    </citation>
    <scope>NUCLEOTIDE SEQUENCE</scope>
</reference>
<protein>
    <submittedName>
        <fullName evidence="1">Transposase, IS4</fullName>
    </submittedName>
</protein>
<reference evidence="1" key="2">
    <citation type="journal article" date="2014" name="ISME J.">
        <title>Microbial stratification in low pH oxic and suboxic macroscopic growths along an acid mine drainage.</title>
        <authorList>
            <person name="Mendez-Garcia C."/>
            <person name="Mesa V."/>
            <person name="Sprenger R.R."/>
            <person name="Richter M."/>
            <person name="Diez M.S."/>
            <person name="Solano J."/>
            <person name="Bargiela R."/>
            <person name="Golyshina O.V."/>
            <person name="Manteca A."/>
            <person name="Ramos J.L."/>
            <person name="Gallego J.R."/>
            <person name="Llorente I."/>
            <person name="Martins Dos Santos V.A."/>
            <person name="Jensen O.N."/>
            <person name="Pelaez A.I."/>
            <person name="Sanchez J."/>
            <person name="Ferrer M."/>
        </authorList>
    </citation>
    <scope>NUCLEOTIDE SEQUENCE</scope>
</reference>
<proteinExistence type="predicted"/>
<accession>T0Y684</accession>
<evidence type="ECO:0000313" key="1">
    <source>
        <dbReference type="EMBL" id="EQD27407.1"/>
    </source>
</evidence>
<name>T0Y684_9ZZZZ</name>
<comment type="caution">
    <text evidence="1">The sequence shown here is derived from an EMBL/GenBank/DDBJ whole genome shotgun (WGS) entry which is preliminary data.</text>
</comment>
<organism evidence="1">
    <name type="scientific">mine drainage metagenome</name>
    <dbReference type="NCBI Taxonomy" id="410659"/>
    <lineage>
        <taxon>unclassified sequences</taxon>
        <taxon>metagenomes</taxon>
        <taxon>ecological metagenomes</taxon>
    </lineage>
</organism>
<dbReference type="EMBL" id="AUZZ01011095">
    <property type="protein sequence ID" value="EQD27407.1"/>
    <property type="molecule type" value="Genomic_DNA"/>
</dbReference>
<sequence>MLSPPVSDIGQLRLRPGVEIECRTPLVFLFTAFLDEIGFEALVRQAHYPGSAMIPAPAYLRSLLALKLLGRPRHNHVMPIADDEGLGWFAGLNVLPKTTALSDYSYRVGDRPHQALLRGLARARKASGAYPTRSFNLDFHTIRHYGDPEVSRLEKDYVPRRSQSVPAVVSAFAQEWEGREMVYARANLLKEEKADEVVRFVDYWKEVDGEPPEELVFDAHMTTHAGLAKLDRRGIKFLTLRERRSREVERIRSLPEDRWKSVELEIEDRAYRHPIVVDERVEIADYPGRIRQVAARNLGREEPTLLLTNDTRRGPAALLTRYARRTLIENSPSENRYTSFTSMRSRVRCG</sequence>